<dbReference type="Proteomes" id="UP000805085">
    <property type="component" value="Unassembled WGS sequence"/>
</dbReference>
<evidence type="ECO:0000313" key="1">
    <source>
        <dbReference type="EMBL" id="NRD23153.1"/>
    </source>
</evidence>
<evidence type="ECO:0008006" key="3">
    <source>
        <dbReference type="Google" id="ProtNLM"/>
    </source>
</evidence>
<sequence>MKPFFLSIICLLLAFNCKSDQQKVPKQYDTETSLVEKIANAHGYKNWKNVSEIKFTFQVDRDTLKGNGRSWSWFPKKDKIKMTTGKTSVEYIRSKMDSSHVRADRGFINDKFWLLIPFQLVWDNSAEVSEPIFTVSPINKKQLNMITLTYPNEGGYTPGDAYDIFYDNDFIIREWVFRKGNAKEPSLTTTFENYQTYNGIKIATDHKKADGNWNLNFTDVSITLDK</sequence>
<dbReference type="RefSeq" id="WP_173300786.1">
    <property type="nucleotide sequence ID" value="NZ_JABRWQ010000003.1"/>
</dbReference>
<comment type="caution">
    <text evidence="1">The sequence shown here is derived from an EMBL/GenBank/DDBJ whole genome shotgun (WGS) entry which is preliminary data.</text>
</comment>
<reference evidence="1 2" key="1">
    <citation type="journal article" date="2015" name="Int. J. Syst. Evol. Microbiol.">
        <title>Winogradskyella litoriviva sp. nov., isolated from coastal seawater.</title>
        <authorList>
            <person name="Nedashkovskaya O.I."/>
            <person name="Kukhlevskiy A.D."/>
            <person name="Zhukova N.V."/>
            <person name="Kim S.J."/>
            <person name="Rhee S.K."/>
            <person name="Mikhailov V.V."/>
        </authorList>
    </citation>
    <scope>NUCLEOTIDE SEQUENCE [LARGE SCALE GENOMIC DNA]</scope>
    <source>
        <strain evidence="1 2">KMM6491</strain>
    </source>
</reference>
<proteinExistence type="predicted"/>
<name>A0ABX2E4Z8_9FLAO</name>
<gene>
    <name evidence="1" type="ORF">HNV10_07870</name>
</gene>
<protein>
    <recommendedName>
        <fullName evidence="3">Outer membrane lipoprotein-sorting protein</fullName>
    </recommendedName>
</protein>
<organism evidence="1 2">
    <name type="scientific">Winogradskyella litoriviva</name>
    <dbReference type="NCBI Taxonomy" id="1220182"/>
    <lineage>
        <taxon>Bacteria</taxon>
        <taxon>Pseudomonadati</taxon>
        <taxon>Bacteroidota</taxon>
        <taxon>Flavobacteriia</taxon>
        <taxon>Flavobacteriales</taxon>
        <taxon>Flavobacteriaceae</taxon>
        <taxon>Winogradskyella</taxon>
    </lineage>
</organism>
<evidence type="ECO:0000313" key="2">
    <source>
        <dbReference type="Proteomes" id="UP000805085"/>
    </source>
</evidence>
<dbReference type="EMBL" id="JABRWQ010000003">
    <property type="protein sequence ID" value="NRD23153.1"/>
    <property type="molecule type" value="Genomic_DNA"/>
</dbReference>
<accession>A0ABX2E4Z8</accession>
<keyword evidence="2" id="KW-1185">Reference proteome</keyword>